<comment type="caution">
    <text evidence="12">The sequence shown here is derived from an EMBL/GenBank/DDBJ whole genome shotgun (WGS) entry which is preliminary data.</text>
</comment>
<dbReference type="CDD" id="cd02440">
    <property type="entry name" value="AdoMet_MTases"/>
    <property type="match status" value="1"/>
</dbReference>
<evidence type="ECO:0000256" key="5">
    <source>
        <dbReference type="ARBA" id="ARBA00022490"/>
    </source>
</evidence>
<keyword evidence="13" id="KW-1185">Reference proteome</keyword>
<keyword evidence="8" id="KW-0949">S-adenosyl-L-methionine</keyword>
<dbReference type="AlphaFoldDB" id="A0A931EZ86"/>
<evidence type="ECO:0000256" key="2">
    <source>
        <dbReference type="ARBA" id="ARBA00005369"/>
    </source>
</evidence>
<sequence length="378" mass="40990">MRWRSHSKRLASEVTTEGSRWRPVVAAIPRHLLVPRWWSTPEGESWGVWQVRDGAASPDEWVRAAYRNVSLVTEVERAHADLAADGTVLTGVPTSTSAMPSLVLRLLRHAQIHDGARVLIVGTGSGYPAALVAYRFGAERVTSIDISLYLTDAAAGRLATVGLQPTLLAGDGTGPLPSSYDRIVSMTGVRPIPPSWLTALRPDARLVTTIAATPLILCAVKNTDGRAYGQLAWDRGIFTAADTPSQNPSEAVPAVAEDTSGEEGLSRFPVARIRPFSDLAVMLELAAPGVRHNYEEHADGRHTIRMSHPDGSWARATACADEPSPVVQGGPRRLWDLWDEVRHDWLLRGSMPAYGAQAVIESNGAVQLSRGTWRCIVQ</sequence>
<dbReference type="Proteomes" id="UP000605361">
    <property type="component" value="Unassembled WGS sequence"/>
</dbReference>
<evidence type="ECO:0000256" key="9">
    <source>
        <dbReference type="ARBA" id="ARBA00030757"/>
    </source>
</evidence>
<evidence type="ECO:0000256" key="6">
    <source>
        <dbReference type="ARBA" id="ARBA00022603"/>
    </source>
</evidence>
<reference evidence="12" key="1">
    <citation type="submission" date="2020-11" db="EMBL/GenBank/DDBJ databases">
        <title>Whole-genome analyses of Nonomuraea sp. K274.</title>
        <authorList>
            <person name="Veyisoglu A."/>
        </authorList>
    </citation>
    <scope>NUCLEOTIDE SEQUENCE</scope>
    <source>
        <strain evidence="12">K274</strain>
    </source>
</reference>
<evidence type="ECO:0000256" key="7">
    <source>
        <dbReference type="ARBA" id="ARBA00022679"/>
    </source>
</evidence>
<dbReference type="GO" id="GO:0005737">
    <property type="term" value="C:cytoplasm"/>
    <property type="evidence" value="ECO:0007669"/>
    <property type="project" value="UniProtKB-SubCell"/>
</dbReference>
<dbReference type="EMBL" id="JADOGI010000007">
    <property type="protein sequence ID" value="MBF8184913.1"/>
    <property type="molecule type" value="Genomic_DNA"/>
</dbReference>
<evidence type="ECO:0000256" key="11">
    <source>
        <dbReference type="ARBA" id="ARBA00031350"/>
    </source>
</evidence>
<accession>A0A931EZ86</accession>
<dbReference type="SUPFAM" id="SSF53335">
    <property type="entry name" value="S-adenosyl-L-methionine-dependent methyltransferases"/>
    <property type="match status" value="1"/>
</dbReference>
<evidence type="ECO:0000313" key="13">
    <source>
        <dbReference type="Proteomes" id="UP000605361"/>
    </source>
</evidence>
<dbReference type="Gene3D" id="3.40.50.150">
    <property type="entry name" value="Vaccinia Virus protein VP39"/>
    <property type="match status" value="1"/>
</dbReference>
<dbReference type="PANTHER" id="PTHR11579">
    <property type="entry name" value="PROTEIN-L-ISOASPARTATE O-METHYLTRANSFERASE"/>
    <property type="match status" value="1"/>
</dbReference>
<evidence type="ECO:0000256" key="4">
    <source>
        <dbReference type="ARBA" id="ARBA00013346"/>
    </source>
</evidence>
<evidence type="ECO:0000256" key="10">
    <source>
        <dbReference type="ARBA" id="ARBA00031323"/>
    </source>
</evidence>
<gene>
    <name evidence="12" type="ORF">ITP53_03995</name>
</gene>
<comment type="similarity">
    <text evidence="2">Belongs to the methyltransferase superfamily. L-isoaspartyl/D-aspartyl protein methyltransferase family.</text>
</comment>
<evidence type="ECO:0000313" key="12">
    <source>
        <dbReference type="EMBL" id="MBF8184913.1"/>
    </source>
</evidence>
<evidence type="ECO:0000256" key="1">
    <source>
        <dbReference type="ARBA" id="ARBA00004496"/>
    </source>
</evidence>
<dbReference type="InterPro" id="IPR000682">
    <property type="entry name" value="PCMT"/>
</dbReference>
<keyword evidence="5" id="KW-0963">Cytoplasm</keyword>
<dbReference type="PANTHER" id="PTHR11579:SF0">
    <property type="entry name" value="PROTEIN-L-ISOASPARTATE(D-ASPARTATE) O-METHYLTRANSFERASE"/>
    <property type="match status" value="1"/>
</dbReference>
<keyword evidence="7" id="KW-0808">Transferase</keyword>
<dbReference type="EC" id="2.1.1.77" evidence="3"/>
<proteinExistence type="inferred from homology"/>
<keyword evidence="6" id="KW-0489">Methyltransferase</keyword>
<dbReference type="InterPro" id="IPR029063">
    <property type="entry name" value="SAM-dependent_MTases_sf"/>
</dbReference>
<name>A0A931EZ86_9ACTN</name>
<dbReference type="GO" id="GO:0032259">
    <property type="term" value="P:methylation"/>
    <property type="evidence" value="ECO:0007669"/>
    <property type="project" value="UniProtKB-KW"/>
</dbReference>
<evidence type="ECO:0000256" key="3">
    <source>
        <dbReference type="ARBA" id="ARBA00011890"/>
    </source>
</evidence>
<dbReference type="GO" id="GO:0004719">
    <property type="term" value="F:protein-L-isoaspartate (D-aspartate) O-methyltransferase activity"/>
    <property type="evidence" value="ECO:0007669"/>
    <property type="project" value="UniProtKB-EC"/>
</dbReference>
<comment type="subcellular location">
    <subcellularLocation>
        <location evidence="1">Cytoplasm</location>
    </subcellularLocation>
</comment>
<protein>
    <recommendedName>
        <fullName evidence="4">Protein-L-isoaspartate O-methyltransferase</fullName>
        <ecNumber evidence="3">2.1.1.77</ecNumber>
    </recommendedName>
    <alternativeName>
        <fullName evidence="11">L-isoaspartyl protein carboxyl methyltransferase</fullName>
    </alternativeName>
    <alternativeName>
        <fullName evidence="9">Protein L-isoaspartyl methyltransferase</fullName>
    </alternativeName>
    <alternativeName>
        <fullName evidence="10">Protein-beta-aspartate methyltransferase</fullName>
    </alternativeName>
</protein>
<dbReference type="Pfam" id="PF01135">
    <property type="entry name" value="PCMT"/>
    <property type="match status" value="1"/>
</dbReference>
<evidence type="ECO:0000256" key="8">
    <source>
        <dbReference type="ARBA" id="ARBA00022691"/>
    </source>
</evidence>
<organism evidence="12 13">
    <name type="scientific">Nonomuraea cypriaca</name>
    <dbReference type="NCBI Taxonomy" id="1187855"/>
    <lineage>
        <taxon>Bacteria</taxon>
        <taxon>Bacillati</taxon>
        <taxon>Actinomycetota</taxon>
        <taxon>Actinomycetes</taxon>
        <taxon>Streptosporangiales</taxon>
        <taxon>Streptosporangiaceae</taxon>
        <taxon>Nonomuraea</taxon>
    </lineage>
</organism>